<dbReference type="RefSeq" id="WP_084308680.1">
    <property type="nucleotide sequence ID" value="NZ_FNDG01000030.1"/>
</dbReference>
<dbReference type="Proteomes" id="UP000198606">
    <property type="component" value="Unassembled WGS sequence"/>
</dbReference>
<dbReference type="EMBL" id="FNDG01000030">
    <property type="protein sequence ID" value="SDI95025.1"/>
    <property type="molecule type" value="Genomic_DNA"/>
</dbReference>
<evidence type="ECO:0000313" key="2">
    <source>
        <dbReference type="EMBL" id="SDI95025.1"/>
    </source>
</evidence>
<evidence type="ECO:0000256" key="1">
    <source>
        <dbReference type="SAM" id="Phobius"/>
    </source>
</evidence>
<protein>
    <submittedName>
        <fullName evidence="2">Uncharacterized protein</fullName>
    </submittedName>
</protein>
<organism evidence="2 3">
    <name type="scientific">Phytopseudomonas flavescens</name>
    <dbReference type="NCBI Taxonomy" id="29435"/>
    <lineage>
        <taxon>Bacteria</taxon>
        <taxon>Pseudomonadati</taxon>
        <taxon>Pseudomonadota</taxon>
        <taxon>Gammaproteobacteria</taxon>
        <taxon>Pseudomonadales</taxon>
        <taxon>Pseudomonadaceae</taxon>
        <taxon>Phytopseudomonas</taxon>
    </lineage>
</organism>
<dbReference type="AlphaFoldDB" id="A0A1G8PS35"/>
<name>A0A1G8PS35_9GAMM</name>
<gene>
    <name evidence="2" type="ORF">SAMN05216588_13038</name>
</gene>
<proteinExistence type="predicted"/>
<evidence type="ECO:0000313" key="3">
    <source>
        <dbReference type="Proteomes" id="UP000198606"/>
    </source>
</evidence>
<feature type="transmembrane region" description="Helical" evidence="1">
    <location>
        <begin position="51"/>
        <end position="71"/>
    </location>
</feature>
<feature type="transmembrane region" description="Helical" evidence="1">
    <location>
        <begin position="6"/>
        <end position="31"/>
    </location>
</feature>
<sequence length="334" mass="36849">MIPVNPLAMMLGSLMLLISIACLGGLILWLLACLHPRSRRFMCVRRWRFGLLAAVLAVGSLPTLVFLGWLLDDWREQQALSPRLEREEILGDLVLPAGTRVWLESLEPMNDLGGEPLPYGLQSVKRAEFDRVPGMILGMRVRRLDLDASRGTAELQLLDTANLQGWPCSPEAAVSFDYPFNTPFVFAGWRLERCTLAPGSEVAGVAWPAGVTVHADESGWQLQGDGTPTRFQGLDLHALTLWLDAPAGEVQSWRAELATSLDLGPMRYPSGTRVRAYRDHLLFSPNPDAAAVNRQHGTSVEVGQSVEQSRAGEMLGIHRNEDVGVIDWDILEVP</sequence>
<keyword evidence="1" id="KW-0472">Membrane</keyword>
<keyword evidence="1" id="KW-0812">Transmembrane</keyword>
<accession>A0A1G8PS35</accession>
<reference evidence="2 3" key="1">
    <citation type="submission" date="2016-10" db="EMBL/GenBank/DDBJ databases">
        <authorList>
            <person name="de Groot N.N."/>
        </authorList>
    </citation>
    <scope>NUCLEOTIDE SEQUENCE [LARGE SCALE GENOMIC DNA]</scope>
    <source>
        <strain evidence="2 3">LMG 18387</strain>
    </source>
</reference>
<keyword evidence="1" id="KW-1133">Transmembrane helix</keyword>